<accession>A0ACC5U764</accession>
<keyword evidence="2" id="KW-1185">Reference proteome</keyword>
<sequence>MKLSIVILNYNVRYFLELCLKSVQAATVNINSEIIVVDNNSGDGSCDMVKKLFPEVILIENKVNAGFSKGNNIGVAQAKGEYLCILNPDTVVAEDTFTQLLEFSENKADLGIVGCKLIDGSGAFLPESKRNIPYVSVALKKICGNAKHYYANHVETHAVDEVDVLVGAFMFLKRVVYNEVGGLDEAYFMYGEDIDLSYMVKQAGYKNYYFGKTTVIHYKGESTLKDKVYARRFFGAMQIFYEKHFKSNLFFDMVVWLGIKMFFMMQTAPKKRKKKVSHYVLVSNKKNLSLEKKLHRPVVVQSELKDVDQDVEVIFDGHFVTFKNIIQMVESTFSQNKSVTYKILPNNSNFIIGSDNELARGQIISFK</sequence>
<comment type="caution">
    <text evidence="1">The sequence shown here is derived from an EMBL/GenBank/DDBJ whole genome shotgun (WGS) entry which is preliminary data.</text>
</comment>
<reference evidence="1" key="1">
    <citation type="submission" date="2021-05" db="EMBL/GenBank/DDBJ databases">
        <title>Draft genomes of bacteria isolated from model marine particles.</title>
        <authorList>
            <person name="Datta M.S."/>
            <person name="Schwartzman J.A."/>
            <person name="Enke T.N."/>
            <person name="Saavedra J."/>
            <person name="Cermak N."/>
            <person name="Cordero O.X."/>
        </authorList>
    </citation>
    <scope>NUCLEOTIDE SEQUENCE</scope>
    <source>
        <strain evidence="1">I2M19</strain>
    </source>
</reference>
<organism evidence="1 2">
    <name type="scientific">Pseudotamlana agarivorans</name>
    <dbReference type="NCBI Taxonomy" id="481183"/>
    <lineage>
        <taxon>Bacteria</taxon>
        <taxon>Pseudomonadati</taxon>
        <taxon>Bacteroidota</taxon>
        <taxon>Flavobacteriia</taxon>
        <taxon>Flavobacteriales</taxon>
        <taxon>Flavobacteriaceae</taxon>
        <taxon>Pseudotamlana</taxon>
    </lineage>
</organism>
<dbReference type="EMBL" id="JAHKPD010000011">
    <property type="protein sequence ID" value="MBU2950135.1"/>
    <property type="molecule type" value="Genomic_DNA"/>
</dbReference>
<proteinExistence type="predicted"/>
<evidence type="ECO:0000313" key="1">
    <source>
        <dbReference type="EMBL" id="MBU2950135.1"/>
    </source>
</evidence>
<gene>
    <name evidence="1" type="ORF">KO493_05425</name>
</gene>
<dbReference type="Proteomes" id="UP001647509">
    <property type="component" value="Unassembled WGS sequence"/>
</dbReference>
<protein>
    <submittedName>
        <fullName evidence="1">Glycosyltransferase family 2 protein</fullName>
    </submittedName>
</protein>
<name>A0ACC5U764_9FLAO</name>
<evidence type="ECO:0000313" key="2">
    <source>
        <dbReference type="Proteomes" id="UP001647509"/>
    </source>
</evidence>